<comment type="subcellular location">
    <subcellularLocation>
        <location evidence="1">Cell outer membrane</location>
    </subcellularLocation>
</comment>
<dbReference type="PROSITE" id="PS51257">
    <property type="entry name" value="PROKAR_LIPOPROTEIN"/>
    <property type="match status" value="1"/>
</dbReference>
<evidence type="ECO:0000313" key="9">
    <source>
        <dbReference type="Proteomes" id="UP000190235"/>
    </source>
</evidence>
<dbReference type="GO" id="GO:0009279">
    <property type="term" value="C:cell outer membrane"/>
    <property type="evidence" value="ECO:0007669"/>
    <property type="project" value="UniProtKB-SubCell"/>
</dbReference>
<dbReference type="SUPFAM" id="SSF48452">
    <property type="entry name" value="TPR-like"/>
    <property type="match status" value="1"/>
</dbReference>
<evidence type="ECO:0000259" key="6">
    <source>
        <dbReference type="Pfam" id="PF07980"/>
    </source>
</evidence>
<dbReference type="RefSeq" id="WP_079735938.1">
    <property type="nucleotide sequence ID" value="NZ_LT670848.1"/>
</dbReference>
<feature type="domain" description="RagB/SusD" evidence="6">
    <location>
        <begin position="350"/>
        <end position="474"/>
    </location>
</feature>
<evidence type="ECO:0000256" key="5">
    <source>
        <dbReference type="ARBA" id="ARBA00023237"/>
    </source>
</evidence>
<dbReference type="Pfam" id="PF14322">
    <property type="entry name" value="SusD-like_3"/>
    <property type="match status" value="1"/>
</dbReference>
<sequence length="474" mass="52323">MKNIRIYNIMLLMAVVFFTSCEDQLEIRSEDDVSPEVALGNPTTIEGLILGLYSQAQSVDAFNGGPQTSTEFQADNSVFFGSFPTLRAIYDYNTQADNTTVNGYWFQNMDVIEASNFVINNLPSVELDALSESTKNQYLGEARFVRALSMFNMSEYFGQPYQVAQGASLSIPIVLDDFRGDNVEDFQGPRNTLNEVYEQIATDLDFAINNLPESYAANADTRGRATSGAAKALLARLELYRENNTEAAELATEVINSSVYSLAPNYDFYNALTSEDVFTIINTAIDNQATIGYSDLLNPTPEARGDAPFSPNLIAAYLEEEGDLRYSELTQVGADAFGDTTAVFTTKFDDGATLSDNAPIIRITELYLIRAEANFKADASIGATPLSDINMLRSRAGLEPLAAVTIEDIVRERRKELAFEGGHRRSDLLRNGMSLRRPGQPNEDVSNLGDPLTIFPIPTREIDLNPSLEQNDDY</sequence>
<comment type="similarity">
    <text evidence="2">Belongs to the SusD family.</text>
</comment>
<dbReference type="Gene3D" id="1.25.40.390">
    <property type="match status" value="1"/>
</dbReference>
<dbReference type="STRING" id="143223.SAMN05878281_2969"/>
<evidence type="ECO:0000256" key="2">
    <source>
        <dbReference type="ARBA" id="ARBA00006275"/>
    </source>
</evidence>
<proteinExistence type="inferred from homology"/>
<evidence type="ECO:0000256" key="1">
    <source>
        <dbReference type="ARBA" id="ARBA00004442"/>
    </source>
</evidence>
<accession>A0A1M7NAT6</accession>
<feature type="domain" description="SusD-like N-terminal" evidence="7">
    <location>
        <begin position="39"/>
        <end position="239"/>
    </location>
</feature>
<evidence type="ECO:0000256" key="3">
    <source>
        <dbReference type="ARBA" id="ARBA00022729"/>
    </source>
</evidence>
<evidence type="ECO:0000256" key="4">
    <source>
        <dbReference type="ARBA" id="ARBA00023136"/>
    </source>
</evidence>
<reference evidence="9" key="1">
    <citation type="submission" date="2016-11" db="EMBL/GenBank/DDBJ databases">
        <authorList>
            <person name="Varghese N."/>
            <person name="Submissions S."/>
        </authorList>
    </citation>
    <scope>NUCLEOTIDE SEQUENCE [LARGE SCALE GENOMIC DNA]</scope>
    <source>
        <strain evidence="9">ACAM 48</strain>
    </source>
</reference>
<keyword evidence="5" id="KW-0998">Cell outer membrane</keyword>
<keyword evidence="9" id="KW-1185">Reference proteome</keyword>
<dbReference type="OrthoDB" id="630434at2"/>
<dbReference type="EMBL" id="LT670848">
    <property type="protein sequence ID" value="SHN00265.1"/>
    <property type="molecule type" value="Genomic_DNA"/>
</dbReference>
<dbReference type="InterPro" id="IPR011990">
    <property type="entry name" value="TPR-like_helical_dom_sf"/>
</dbReference>
<keyword evidence="4" id="KW-0472">Membrane</keyword>
<dbReference type="CDD" id="cd08977">
    <property type="entry name" value="SusD"/>
    <property type="match status" value="1"/>
</dbReference>
<dbReference type="InterPro" id="IPR012944">
    <property type="entry name" value="SusD_RagB_dom"/>
</dbReference>
<dbReference type="Pfam" id="PF07980">
    <property type="entry name" value="SusD_RagB"/>
    <property type="match status" value="1"/>
</dbReference>
<organism evidence="8 9">
    <name type="scientific">Salegentibacter salegens</name>
    <dbReference type="NCBI Taxonomy" id="143223"/>
    <lineage>
        <taxon>Bacteria</taxon>
        <taxon>Pseudomonadati</taxon>
        <taxon>Bacteroidota</taxon>
        <taxon>Flavobacteriia</taxon>
        <taxon>Flavobacteriales</taxon>
        <taxon>Flavobacteriaceae</taxon>
        <taxon>Salegentibacter</taxon>
    </lineage>
</organism>
<dbReference type="AlphaFoldDB" id="A0A1M7NAT6"/>
<dbReference type="InterPro" id="IPR033985">
    <property type="entry name" value="SusD-like_N"/>
</dbReference>
<dbReference type="Proteomes" id="UP000190235">
    <property type="component" value="Chromosome I"/>
</dbReference>
<keyword evidence="3" id="KW-0732">Signal</keyword>
<gene>
    <name evidence="8" type="ORF">SAMN05878281_2969</name>
</gene>
<evidence type="ECO:0000313" key="8">
    <source>
        <dbReference type="EMBL" id="SHN00265.1"/>
    </source>
</evidence>
<name>A0A1M7NAT6_9FLAO</name>
<evidence type="ECO:0000259" key="7">
    <source>
        <dbReference type="Pfam" id="PF14322"/>
    </source>
</evidence>
<protein>
    <submittedName>
        <fullName evidence="8">RagB/SusD domain-containing protein</fullName>
    </submittedName>
</protein>